<name>A0A5N4ASK5_PHOPY</name>
<keyword evidence="3" id="KW-1185">Reference proteome</keyword>
<organism evidence="2 3">
    <name type="scientific">Photinus pyralis</name>
    <name type="common">Common eastern firefly</name>
    <name type="synonym">Lampyris pyralis</name>
    <dbReference type="NCBI Taxonomy" id="7054"/>
    <lineage>
        <taxon>Eukaryota</taxon>
        <taxon>Metazoa</taxon>
        <taxon>Ecdysozoa</taxon>
        <taxon>Arthropoda</taxon>
        <taxon>Hexapoda</taxon>
        <taxon>Insecta</taxon>
        <taxon>Pterygota</taxon>
        <taxon>Neoptera</taxon>
        <taxon>Endopterygota</taxon>
        <taxon>Coleoptera</taxon>
        <taxon>Polyphaga</taxon>
        <taxon>Elateriformia</taxon>
        <taxon>Elateroidea</taxon>
        <taxon>Lampyridae</taxon>
        <taxon>Lampyrinae</taxon>
        <taxon>Photinus</taxon>
    </lineage>
</organism>
<gene>
    <name evidence="2" type="ORF">PPYR_05960</name>
</gene>
<evidence type="ECO:0008006" key="4">
    <source>
        <dbReference type="Google" id="ProtNLM"/>
    </source>
</evidence>
<proteinExistence type="predicted"/>
<reference evidence="2 3" key="1">
    <citation type="journal article" date="2018" name="Elife">
        <title>Firefly genomes illuminate parallel origins of bioluminescence in beetles.</title>
        <authorList>
            <person name="Fallon T.R."/>
            <person name="Lower S.E."/>
            <person name="Chang C.H."/>
            <person name="Bessho-Uehara M."/>
            <person name="Martin G.J."/>
            <person name="Bewick A.J."/>
            <person name="Behringer M."/>
            <person name="Debat H.J."/>
            <person name="Wong I."/>
            <person name="Day J.C."/>
            <person name="Suvorov A."/>
            <person name="Silva C.J."/>
            <person name="Stanger-Hall K.F."/>
            <person name="Hall D.W."/>
            <person name="Schmitz R.J."/>
            <person name="Nelson D.R."/>
            <person name="Lewis S.M."/>
            <person name="Shigenobu S."/>
            <person name="Bybee S.M."/>
            <person name="Larracuente A.M."/>
            <person name="Oba Y."/>
            <person name="Weng J.K."/>
        </authorList>
    </citation>
    <scope>NUCLEOTIDE SEQUENCE [LARGE SCALE GENOMIC DNA]</scope>
    <source>
        <strain evidence="2">1611_PpyrPB1</strain>
        <tissue evidence="2">Whole body</tissue>
    </source>
</reference>
<evidence type="ECO:0000313" key="2">
    <source>
        <dbReference type="EMBL" id="KAB0800220.1"/>
    </source>
</evidence>
<dbReference type="OrthoDB" id="8046612at2759"/>
<protein>
    <recommendedName>
        <fullName evidence="4">Coiled-coil domain-containing protein 181</fullName>
    </recommendedName>
</protein>
<dbReference type="InParanoid" id="A0A5N4ASK5"/>
<evidence type="ECO:0000313" key="3">
    <source>
        <dbReference type="Proteomes" id="UP000327044"/>
    </source>
</evidence>
<feature type="coiled-coil region" evidence="1">
    <location>
        <begin position="249"/>
        <end position="287"/>
    </location>
</feature>
<evidence type="ECO:0000256" key="1">
    <source>
        <dbReference type="SAM" id="Coils"/>
    </source>
</evidence>
<accession>A0A5N4ASK5</accession>
<dbReference type="Proteomes" id="UP000327044">
    <property type="component" value="Unassembled WGS sequence"/>
</dbReference>
<keyword evidence="1" id="KW-0175">Coiled coil</keyword>
<dbReference type="EMBL" id="VVIM01000004">
    <property type="protein sequence ID" value="KAB0800220.1"/>
    <property type="molecule type" value="Genomic_DNA"/>
</dbReference>
<dbReference type="AlphaFoldDB" id="A0A5N4ASK5"/>
<sequence>MESVEINVSETVSDNEDDYGNYFLQPASSPYDIAEKVKQANNELFNENQNVEDKQVKVKFRENLVDYEPEFSYDDVSSIESEDNIDYSALDQDTSILESHLETALILNVTNSDEEQNEEVEEEEVIELIPNTFISEENVDGSISVRCENVSDKDRQDYNRSAEIESKTSPLRKNHKTLYLSEEISCKRHCIDSIDRFDFNSNIRKVHLVEKPFKCPRLKLQHRNCCENNDIKLQQKLPCYNGLRSEYGLNALQLERRERRNEILKLKEQERQRVIEERKRRKVQQNEEIFCEWLRSVSSRKNYHKNVKRKAPLNTTKITFPAKLDDRPNTAFNSQKDVKQAMQKKRPYTSSTCIFIEVPQGILENGISIGDLLVKGKRKDNKQLHLLTFS</sequence>
<comment type="caution">
    <text evidence="2">The sequence shown here is derived from an EMBL/GenBank/DDBJ whole genome shotgun (WGS) entry which is preliminary data.</text>
</comment>